<evidence type="ECO:0000256" key="6">
    <source>
        <dbReference type="ARBA" id="ARBA00022918"/>
    </source>
</evidence>
<evidence type="ECO:0000256" key="10">
    <source>
        <dbReference type="SAM" id="MobiDB-lite"/>
    </source>
</evidence>
<keyword evidence="4" id="KW-0479">Metal-binding</keyword>
<dbReference type="PROSITE" id="PS50878">
    <property type="entry name" value="RT_POL"/>
    <property type="match status" value="1"/>
</dbReference>
<evidence type="ECO:0000313" key="14">
    <source>
        <dbReference type="EMBL" id="QCP13933.1"/>
    </source>
</evidence>
<keyword evidence="2" id="KW-0808">Transferase</keyword>
<comment type="similarity">
    <text evidence="8">Belongs to the bacterial reverse transcriptase family.</text>
</comment>
<evidence type="ECO:0000313" key="15">
    <source>
        <dbReference type="Proteomes" id="UP000298763"/>
    </source>
</evidence>
<evidence type="ECO:0000313" key="13">
    <source>
        <dbReference type="EMBL" id="MBB3225391.1"/>
    </source>
</evidence>
<evidence type="ECO:0000256" key="2">
    <source>
        <dbReference type="ARBA" id="ARBA00022679"/>
    </source>
</evidence>
<feature type="transmembrane region" description="Helical" evidence="11">
    <location>
        <begin position="550"/>
        <end position="570"/>
    </location>
</feature>
<evidence type="ECO:0000259" key="12">
    <source>
        <dbReference type="PROSITE" id="PS50878"/>
    </source>
</evidence>
<dbReference type="RefSeq" id="WP_137316709.1">
    <property type="nucleotide sequence ID" value="NZ_CP040017.1"/>
</dbReference>
<dbReference type="CDD" id="cd03487">
    <property type="entry name" value="RT_Bac_retron_II"/>
    <property type="match status" value="1"/>
</dbReference>
<keyword evidence="3" id="KW-0548">Nucleotidyltransferase</keyword>
<dbReference type="InterPro" id="IPR051083">
    <property type="entry name" value="GrpII_Intron_Splice-Mob/Def"/>
</dbReference>
<evidence type="ECO:0000256" key="1">
    <source>
        <dbReference type="ARBA" id="ARBA00012493"/>
    </source>
</evidence>
<dbReference type="PANTHER" id="PTHR34047">
    <property type="entry name" value="NUCLEAR INTRON MATURASE 1, MITOCHONDRIAL-RELATED"/>
    <property type="match status" value="1"/>
</dbReference>
<reference evidence="13 16" key="2">
    <citation type="submission" date="2020-08" db="EMBL/GenBank/DDBJ databases">
        <title>Genomic Encyclopedia of Type Strains, Phase III (KMG-III): the genomes of soil and plant-associated and newly described type strains.</title>
        <authorList>
            <person name="Whitman W."/>
        </authorList>
    </citation>
    <scope>NUCLEOTIDE SEQUENCE [LARGE SCALE GENOMIC DNA]</scope>
    <source>
        <strain evidence="13 16">CECT 7753</strain>
    </source>
</reference>
<accession>A0A4P8HVF7</accession>
<feature type="compositionally biased region" description="Basic and acidic residues" evidence="10">
    <location>
        <begin position="92"/>
        <end position="101"/>
    </location>
</feature>
<dbReference type="GO" id="GO:0046872">
    <property type="term" value="F:metal ion binding"/>
    <property type="evidence" value="ECO:0007669"/>
    <property type="project" value="UniProtKB-KW"/>
</dbReference>
<keyword evidence="15" id="KW-1185">Reference proteome</keyword>
<dbReference type="OrthoDB" id="7055795at2"/>
<dbReference type="GO" id="GO:0051607">
    <property type="term" value="P:defense response to virus"/>
    <property type="evidence" value="ECO:0007669"/>
    <property type="project" value="UniProtKB-KW"/>
</dbReference>
<evidence type="ECO:0000256" key="9">
    <source>
        <dbReference type="ARBA" id="ARBA00048173"/>
    </source>
</evidence>
<evidence type="ECO:0000256" key="8">
    <source>
        <dbReference type="ARBA" id="ARBA00034120"/>
    </source>
</evidence>
<evidence type="ECO:0000256" key="7">
    <source>
        <dbReference type="ARBA" id="ARBA00023118"/>
    </source>
</evidence>
<dbReference type="Pfam" id="PF00078">
    <property type="entry name" value="RVT_1"/>
    <property type="match status" value="1"/>
</dbReference>
<dbReference type="Proteomes" id="UP000584325">
    <property type="component" value="Unassembled WGS sequence"/>
</dbReference>
<name>A0A4P8HVF7_9BURK</name>
<feature type="domain" description="Reverse transcriptase" evidence="12">
    <location>
        <begin position="166"/>
        <end position="398"/>
    </location>
</feature>
<feature type="transmembrane region" description="Helical" evidence="11">
    <location>
        <begin position="591"/>
        <end position="610"/>
    </location>
</feature>
<protein>
    <recommendedName>
        <fullName evidence="1">RNA-directed DNA polymerase</fullName>
        <ecNumber evidence="1">2.7.7.49</ecNumber>
    </recommendedName>
</protein>
<feature type="region of interest" description="Disordered" evidence="10">
    <location>
        <begin position="81"/>
        <end position="101"/>
    </location>
</feature>
<dbReference type="InterPro" id="IPR000477">
    <property type="entry name" value="RT_dom"/>
</dbReference>
<dbReference type="PRINTS" id="PR00866">
    <property type="entry name" value="RNADNAPOLMS"/>
</dbReference>
<dbReference type="Proteomes" id="UP000298763">
    <property type="component" value="Chromosome"/>
</dbReference>
<organism evidence="13 16">
    <name type="scientific">Pseudoduganella umbonata</name>
    <dbReference type="NCBI Taxonomy" id="864828"/>
    <lineage>
        <taxon>Bacteria</taxon>
        <taxon>Pseudomonadati</taxon>
        <taxon>Pseudomonadota</taxon>
        <taxon>Betaproteobacteria</taxon>
        <taxon>Burkholderiales</taxon>
        <taxon>Oxalobacteraceae</taxon>
        <taxon>Telluria group</taxon>
        <taxon>Pseudoduganella</taxon>
    </lineage>
</organism>
<evidence type="ECO:0000256" key="5">
    <source>
        <dbReference type="ARBA" id="ARBA00022842"/>
    </source>
</evidence>
<dbReference type="InterPro" id="IPR043502">
    <property type="entry name" value="DNA/RNA_pol_sf"/>
</dbReference>
<dbReference type="EMBL" id="JACHXS010000022">
    <property type="protein sequence ID" value="MBB3225391.1"/>
    <property type="molecule type" value="Genomic_DNA"/>
</dbReference>
<evidence type="ECO:0000256" key="11">
    <source>
        <dbReference type="SAM" id="Phobius"/>
    </source>
</evidence>
<comment type="catalytic activity">
    <reaction evidence="9">
        <text>DNA(n) + a 2'-deoxyribonucleoside 5'-triphosphate = DNA(n+1) + diphosphate</text>
        <dbReference type="Rhea" id="RHEA:22508"/>
        <dbReference type="Rhea" id="RHEA-COMP:17339"/>
        <dbReference type="Rhea" id="RHEA-COMP:17340"/>
        <dbReference type="ChEBI" id="CHEBI:33019"/>
        <dbReference type="ChEBI" id="CHEBI:61560"/>
        <dbReference type="ChEBI" id="CHEBI:173112"/>
        <dbReference type="EC" id="2.7.7.49"/>
    </reaction>
</comment>
<dbReference type="SUPFAM" id="SSF56672">
    <property type="entry name" value="DNA/RNA polymerases"/>
    <property type="match status" value="1"/>
</dbReference>
<dbReference type="InterPro" id="IPR000123">
    <property type="entry name" value="Reverse_transcriptase_msDNA"/>
</dbReference>
<evidence type="ECO:0000256" key="3">
    <source>
        <dbReference type="ARBA" id="ARBA00022695"/>
    </source>
</evidence>
<dbReference type="GO" id="GO:0003964">
    <property type="term" value="F:RNA-directed DNA polymerase activity"/>
    <property type="evidence" value="ECO:0007669"/>
    <property type="project" value="UniProtKB-KW"/>
</dbReference>
<keyword evidence="5" id="KW-0460">Magnesium</keyword>
<keyword evidence="6 13" id="KW-0695">RNA-directed DNA polymerase</keyword>
<keyword evidence="11" id="KW-0812">Transmembrane</keyword>
<dbReference type="EMBL" id="CP040017">
    <property type="protein sequence ID" value="QCP13933.1"/>
    <property type="molecule type" value="Genomic_DNA"/>
</dbReference>
<dbReference type="PANTHER" id="PTHR34047:SF7">
    <property type="entry name" value="RNA-DIRECTED DNA POLYMERASE"/>
    <property type="match status" value="1"/>
</dbReference>
<dbReference type="AlphaFoldDB" id="A0A4P8HVF7"/>
<evidence type="ECO:0000313" key="16">
    <source>
        <dbReference type="Proteomes" id="UP000584325"/>
    </source>
</evidence>
<keyword evidence="11" id="KW-0472">Membrane</keyword>
<keyword evidence="7" id="KW-0051">Antiviral defense</keyword>
<dbReference type="GO" id="GO:0003723">
    <property type="term" value="F:RNA binding"/>
    <property type="evidence" value="ECO:0007669"/>
    <property type="project" value="InterPro"/>
</dbReference>
<proteinExistence type="inferred from homology"/>
<reference evidence="14 15" key="1">
    <citation type="submission" date="2019-05" db="EMBL/GenBank/DDBJ databases">
        <title>Draft Genome Sequences of Six Type Strains of the Genus Massilia.</title>
        <authorList>
            <person name="Miess H."/>
            <person name="Frediansyhah A."/>
            <person name="Gross H."/>
        </authorList>
    </citation>
    <scope>NUCLEOTIDE SEQUENCE [LARGE SCALE GENOMIC DNA]</scope>
    <source>
        <strain evidence="14 15">DSMZ 26121</strain>
    </source>
</reference>
<dbReference type="EC" id="2.7.7.49" evidence="1"/>
<keyword evidence="11" id="KW-1133">Transmembrane helix</keyword>
<sequence length="612" mass="67696">MSDNTPAPMTRAALYARLRTQSREEVTLAEMQRLGFWPENDPGKAVAEQLIQRESELVRALRELGSDLRVAEDPALALKAMHKERKAKARARREETRERRARERFERANAWHQRRAGEILYLGQGVSAGLGEARSDADKLARAALPAMHDAKDLAQAMGLSLPELRFLAFDRRVSRISHYRRFAVPKKTGGERIISAPMPRLKRGQYWVLDNLLARAAVHPAAHGFRAGRSIVTNAGPHVGRAVVINVDLKDFFPSIGMQRVAGVFRQLGYSKQIATILALLCTESATEQVSIDGETFHVAHGPRVLPQGAPTSPALTNILCRRLDARLEGAAAKLGFAYTRYADDLTFSGGEETRRLAGKLLWRVRQIVADEGFTPHPDKQHVMRDSQRQGVTGIVVNEKPAVDRTTLRRFRATLFQVERDGPAGKAWNGNANVLAALEGYAQFIRMVDPAKGTPLLARVRAARERWSDTGSPAVTVAKAISAGNFRALSAQGKAPWPGFWQAGMAPAPVLEKTQEQVVAMKKEARQLARSHAATSPTPGGKARNARSLWHALLLQILIACFLAIAFRSPWPIIAMLALFYLSRRDRSAYWTRFIGIQTLAVAGMLALMKH</sequence>
<evidence type="ECO:0000256" key="4">
    <source>
        <dbReference type="ARBA" id="ARBA00022723"/>
    </source>
</evidence>
<feature type="compositionally biased region" description="Basic residues" evidence="10">
    <location>
        <begin position="81"/>
        <end position="91"/>
    </location>
</feature>
<gene>
    <name evidence="14" type="ORF">FCL38_28580</name>
    <name evidence="13" type="ORF">FHS02_006266</name>
</gene>